<feature type="non-terminal residue" evidence="2">
    <location>
        <position position="1"/>
    </location>
</feature>
<reference evidence="2" key="1">
    <citation type="submission" date="2018-05" db="EMBL/GenBank/DDBJ databases">
        <authorList>
            <person name="Lanie J.A."/>
            <person name="Ng W.-L."/>
            <person name="Kazmierczak K.M."/>
            <person name="Andrzejewski T.M."/>
            <person name="Davidsen T.M."/>
            <person name="Wayne K.J."/>
            <person name="Tettelin H."/>
            <person name="Glass J.I."/>
            <person name="Rusch D."/>
            <person name="Podicherti R."/>
            <person name="Tsui H.-C.T."/>
            <person name="Winkler M.E."/>
        </authorList>
    </citation>
    <scope>NUCLEOTIDE SEQUENCE</scope>
</reference>
<evidence type="ECO:0000313" key="2">
    <source>
        <dbReference type="EMBL" id="SVE13020.1"/>
    </source>
</evidence>
<evidence type="ECO:0000256" key="1">
    <source>
        <dbReference type="SAM" id="MobiDB-lite"/>
    </source>
</evidence>
<feature type="region of interest" description="Disordered" evidence="1">
    <location>
        <begin position="101"/>
        <end position="128"/>
    </location>
</feature>
<dbReference type="EMBL" id="UINC01196142">
    <property type="protein sequence ID" value="SVE13020.1"/>
    <property type="molecule type" value="Genomic_DNA"/>
</dbReference>
<dbReference type="AlphaFoldDB" id="A0A383AZP8"/>
<proteinExistence type="predicted"/>
<sequence length="137" mass="15188">SDMNSSEQDGHGDLFESKTLVKGDMFSYIIPPDMEDTEIPYHDHMAHDQSALIIVSSHHGREGIVTVKVADSPHTYQPVEVTVKPGATVQWAIEKDASVRLTSGFPPTSDHGSSVKEDVRDEYEEQEKTLVAIEVRP</sequence>
<gene>
    <name evidence="2" type="ORF">METZ01_LOCUS465874</name>
</gene>
<name>A0A383AZP8_9ZZZZ</name>
<evidence type="ECO:0008006" key="3">
    <source>
        <dbReference type="Google" id="ProtNLM"/>
    </source>
</evidence>
<protein>
    <recommendedName>
        <fullName evidence="3">Plastocyanin-like domain-containing protein</fullName>
    </recommendedName>
</protein>
<accession>A0A383AZP8</accession>
<organism evidence="2">
    <name type="scientific">marine metagenome</name>
    <dbReference type="NCBI Taxonomy" id="408172"/>
    <lineage>
        <taxon>unclassified sequences</taxon>
        <taxon>metagenomes</taxon>
        <taxon>ecological metagenomes</taxon>
    </lineage>
</organism>